<dbReference type="Pfam" id="PF10311">
    <property type="entry name" value="Ilm1"/>
    <property type="match status" value="1"/>
</dbReference>
<name>A0A9P8C7K7_9HELO</name>
<keyword evidence="1" id="KW-0472">Membrane</keyword>
<feature type="transmembrane region" description="Helical" evidence="1">
    <location>
        <begin position="54"/>
        <end position="72"/>
    </location>
</feature>
<evidence type="ECO:0000313" key="3">
    <source>
        <dbReference type="Proteomes" id="UP000824998"/>
    </source>
</evidence>
<evidence type="ECO:0000256" key="1">
    <source>
        <dbReference type="SAM" id="Phobius"/>
    </source>
</evidence>
<feature type="transmembrane region" description="Helical" evidence="1">
    <location>
        <begin position="84"/>
        <end position="108"/>
    </location>
</feature>
<dbReference type="OrthoDB" id="5299849at2759"/>
<dbReference type="PANTHER" id="PTHR28029:SF1">
    <property type="entry name" value="PROTEIN ILM1"/>
    <property type="match status" value="1"/>
</dbReference>
<proteinExistence type="predicted"/>
<comment type="caution">
    <text evidence="2">The sequence shown here is derived from an EMBL/GenBank/DDBJ whole genome shotgun (WGS) entry which is preliminary data.</text>
</comment>
<dbReference type="PANTHER" id="PTHR28029">
    <property type="entry name" value="PROTEIN ILM1"/>
    <property type="match status" value="1"/>
</dbReference>
<dbReference type="Proteomes" id="UP000824998">
    <property type="component" value="Unassembled WGS sequence"/>
</dbReference>
<feature type="transmembrane region" description="Helical" evidence="1">
    <location>
        <begin position="138"/>
        <end position="157"/>
    </location>
</feature>
<dbReference type="AlphaFoldDB" id="A0A9P8C7K7"/>
<dbReference type="InterPro" id="IPR018815">
    <property type="entry name" value="Incr_loss_mito_DNA_1"/>
</dbReference>
<organism evidence="2 3">
    <name type="scientific">Amylocarpus encephaloides</name>
    <dbReference type="NCBI Taxonomy" id="45428"/>
    <lineage>
        <taxon>Eukaryota</taxon>
        <taxon>Fungi</taxon>
        <taxon>Dikarya</taxon>
        <taxon>Ascomycota</taxon>
        <taxon>Pezizomycotina</taxon>
        <taxon>Leotiomycetes</taxon>
        <taxon>Helotiales</taxon>
        <taxon>Helotiales incertae sedis</taxon>
        <taxon>Amylocarpus</taxon>
    </lineage>
</organism>
<keyword evidence="1" id="KW-1133">Transmembrane helix</keyword>
<sequence>MALISAATIITSVSLFHLTLAYFFLTNPSQIADQTLVFIIGQAMNMPHSRAFEVASPALSFLGAVLALMGISDLAACSSREEVFVFYWGAQAPVRIFALMFLTTYSYFFSASSPLYSSASSTYTYTPSGWGEGLKNRIFFTWAFLELVTWFWIWTTLREERFEWAKRITMKRAADEEDRL</sequence>
<protein>
    <submittedName>
        <fullName evidence="2">Increased loss of mitochondrial DNA protein 1</fullName>
    </submittedName>
</protein>
<reference evidence="2" key="1">
    <citation type="journal article" date="2021" name="IMA Fungus">
        <title>Genomic characterization of three marine fungi, including Emericellopsis atlantica sp. nov. with signatures of a generalist lifestyle and marine biomass degradation.</title>
        <authorList>
            <person name="Hagestad O.C."/>
            <person name="Hou L."/>
            <person name="Andersen J.H."/>
            <person name="Hansen E.H."/>
            <person name="Altermark B."/>
            <person name="Li C."/>
            <person name="Kuhnert E."/>
            <person name="Cox R.J."/>
            <person name="Crous P.W."/>
            <person name="Spatafora J.W."/>
            <person name="Lail K."/>
            <person name="Amirebrahimi M."/>
            <person name="Lipzen A."/>
            <person name="Pangilinan J."/>
            <person name="Andreopoulos W."/>
            <person name="Hayes R.D."/>
            <person name="Ng V."/>
            <person name="Grigoriev I.V."/>
            <person name="Jackson S.A."/>
            <person name="Sutton T.D.S."/>
            <person name="Dobson A.D.W."/>
            <person name="Rama T."/>
        </authorList>
    </citation>
    <scope>NUCLEOTIDE SEQUENCE</scope>
    <source>
        <strain evidence="2">TRa018bII</strain>
    </source>
</reference>
<keyword evidence="1" id="KW-0812">Transmembrane</keyword>
<dbReference type="EMBL" id="MU251397">
    <property type="protein sequence ID" value="KAG9236908.1"/>
    <property type="molecule type" value="Genomic_DNA"/>
</dbReference>
<evidence type="ECO:0000313" key="2">
    <source>
        <dbReference type="EMBL" id="KAG9236908.1"/>
    </source>
</evidence>
<keyword evidence="3" id="KW-1185">Reference proteome</keyword>
<accession>A0A9P8C7K7</accession>
<gene>
    <name evidence="2" type="ORF">BJ875DRAFT_371154</name>
</gene>